<dbReference type="GO" id="GO:0016020">
    <property type="term" value="C:membrane"/>
    <property type="evidence" value="ECO:0007669"/>
    <property type="project" value="InterPro"/>
</dbReference>
<dbReference type="GO" id="GO:0006506">
    <property type="term" value="P:GPI anchor biosynthetic process"/>
    <property type="evidence" value="ECO:0007669"/>
    <property type="project" value="InterPro"/>
</dbReference>
<feature type="transmembrane region" description="Helical" evidence="1">
    <location>
        <begin position="204"/>
        <end position="223"/>
    </location>
</feature>
<protein>
    <recommendedName>
        <fullName evidence="4">Phosphatidylinositol N-acetylglucosaminyltransferase subunit Q</fullName>
    </recommendedName>
</protein>
<sequence length="491" mass="56334">MIMNTSTSRNVLVFLPNTLEKNKSGYIKGCHKKFHDCEAYYITEEIVSNNYSQCIGYIGKTYKNSKHKTACNLFINIFSNEICINNDCERNYSVVSVVYDYKGFKHSDVVPRECDNYGKHFKFLAEELRNSLNGSTNGRKSLTATVLVPVIFIVDIMLKVIQVLKPLLLYSATFLHFEENTVNLKWFLLDLIQKKHLSPKTGNILVAKIIDLTIGIVLLNWCLKNENDILNYIQTGIEDIITGLKGLLLYLMGSPIGLKLNHSFNNNLGKFFFYHISLWRVFLQGTQPLLRAYFRYLVLPGALGFSFQIAMGSDIISIATFHVYCIYVYAARLFSLQISGLMSLWRLFIGRKFNPLRQRVDSCKYTPDQLFIGTLGFTILLFLLPTTALYYAVFTTFRLVILLVNGLLLRLRFFLNTLPFYVMVLWVFNSSSVAGTVHIEWKNCEESKVEAKLKTLPLSTNVRKFIPDPVRRVEGKSFKCIFRNVLTGVLL</sequence>
<keyword evidence="1" id="KW-0812">Transmembrane</keyword>
<gene>
    <name evidence="2" type="ORF">NQ315_001789</name>
</gene>
<keyword evidence="1" id="KW-1133">Transmembrane helix</keyword>
<proteinExistence type="predicted"/>
<dbReference type="AlphaFoldDB" id="A0AAV8W9M3"/>
<evidence type="ECO:0000313" key="3">
    <source>
        <dbReference type="Proteomes" id="UP001159042"/>
    </source>
</evidence>
<evidence type="ECO:0000313" key="2">
    <source>
        <dbReference type="EMBL" id="KAJ8923233.1"/>
    </source>
</evidence>
<accession>A0AAV8W9M3</accession>
<dbReference type="GO" id="GO:0005783">
    <property type="term" value="C:endoplasmic reticulum"/>
    <property type="evidence" value="ECO:0007669"/>
    <property type="project" value="TreeGrafter"/>
</dbReference>
<feature type="transmembrane region" description="Helical" evidence="1">
    <location>
        <begin position="142"/>
        <end position="161"/>
    </location>
</feature>
<dbReference type="InterPro" id="IPR007720">
    <property type="entry name" value="PigQ/GPI1"/>
</dbReference>
<reference evidence="2 3" key="1">
    <citation type="journal article" date="2023" name="Insect Mol. Biol.">
        <title>Genome sequencing provides insights into the evolution of gene families encoding plant cell wall-degrading enzymes in longhorned beetles.</title>
        <authorList>
            <person name="Shin N.R."/>
            <person name="Okamura Y."/>
            <person name="Kirsch R."/>
            <person name="Pauchet Y."/>
        </authorList>
    </citation>
    <scope>NUCLEOTIDE SEQUENCE [LARGE SCALE GENOMIC DNA]</scope>
    <source>
        <strain evidence="2">EAD_L_NR</strain>
    </source>
</reference>
<dbReference type="EMBL" id="JANEYG010000005">
    <property type="protein sequence ID" value="KAJ8923233.1"/>
    <property type="molecule type" value="Genomic_DNA"/>
</dbReference>
<dbReference type="Proteomes" id="UP001159042">
    <property type="component" value="Unassembled WGS sequence"/>
</dbReference>
<name>A0AAV8W9M3_9CUCU</name>
<evidence type="ECO:0000256" key="1">
    <source>
        <dbReference type="SAM" id="Phobius"/>
    </source>
</evidence>
<feature type="transmembrane region" description="Helical" evidence="1">
    <location>
        <begin position="399"/>
        <end position="428"/>
    </location>
</feature>
<comment type="caution">
    <text evidence="2">The sequence shown here is derived from an EMBL/GenBank/DDBJ whole genome shotgun (WGS) entry which is preliminary data.</text>
</comment>
<feature type="transmembrane region" description="Helical" evidence="1">
    <location>
        <begin position="326"/>
        <end position="349"/>
    </location>
</feature>
<feature type="transmembrane region" description="Helical" evidence="1">
    <location>
        <begin position="297"/>
        <end position="320"/>
    </location>
</feature>
<feature type="transmembrane region" description="Helical" evidence="1">
    <location>
        <begin position="370"/>
        <end position="393"/>
    </location>
</feature>
<dbReference type="PANTHER" id="PTHR21329:SF3">
    <property type="entry name" value="PHOSPHATIDYLINOSITOL N-ACETYLGLUCOSAMINYLTRANSFERASE SUBUNIT Q"/>
    <property type="match status" value="1"/>
</dbReference>
<dbReference type="Pfam" id="PF05024">
    <property type="entry name" value="Gpi1"/>
    <property type="match status" value="1"/>
</dbReference>
<keyword evidence="1" id="KW-0472">Membrane</keyword>
<organism evidence="2 3">
    <name type="scientific">Exocentrus adspersus</name>
    <dbReference type="NCBI Taxonomy" id="1586481"/>
    <lineage>
        <taxon>Eukaryota</taxon>
        <taxon>Metazoa</taxon>
        <taxon>Ecdysozoa</taxon>
        <taxon>Arthropoda</taxon>
        <taxon>Hexapoda</taxon>
        <taxon>Insecta</taxon>
        <taxon>Pterygota</taxon>
        <taxon>Neoptera</taxon>
        <taxon>Endopterygota</taxon>
        <taxon>Coleoptera</taxon>
        <taxon>Polyphaga</taxon>
        <taxon>Cucujiformia</taxon>
        <taxon>Chrysomeloidea</taxon>
        <taxon>Cerambycidae</taxon>
        <taxon>Lamiinae</taxon>
        <taxon>Acanthocinini</taxon>
        <taxon>Exocentrus</taxon>
    </lineage>
</organism>
<dbReference type="PANTHER" id="PTHR21329">
    <property type="entry name" value="PHOSPHATIDYLINOSITOL N-ACETYLGLUCOSAMINYLTRANSFERASE SUBUNIT Q-RELATED"/>
    <property type="match status" value="1"/>
</dbReference>
<evidence type="ECO:0008006" key="4">
    <source>
        <dbReference type="Google" id="ProtNLM"/>
    </source>
</evidence>
<keyword evidence="3" id="KW-1185">Reference proteome</keyword>